<comment type="caution">
    <text evidence="2">The sequence shown here is derived from an EMBL/GenBank/DDBJ whole genome shotgun (WGS) entry which is preliminary data.</text>
</comment>
<keyword evidence="1" id="KW-0732">Signal</keyword>
<dbReference type="Proteomes" id="UP000051515">
    <property type="component" value="Unassembled WGS sequence"/>
</dbReference>
<dbReference type="AlphaFoldDB" id="A0A0R1KKU4"/>
<evidence type="ECO:0000256" key="1">
    <source>
        <dbReference type="SAM" id="SignalP"/>
    </source>
</evidence>
<sequence>MRKMIISVLLLVGMLMIAGCGKKDVSANNNGPSAGKVANTKTKSVNDQVWHVKYNNEDIYGHIYTAKNHPKKMPLAIVSHGLGGNYQELESYAKNLANQGYLAYSFDFPGGSYNGQSTGIKQTQMSILTEEQDLLAVKEALQKRMMY</sequence>
<dbReference type="EMBL" id="AZDY01000029">
    <property type="protein sequence ID" value="KRK84070.1"/>
    <property type="molecule type" value="Genomic_DNA"/>
</dbReference>
<evidence type="ECO:0000313" key="3">
    <source>
        <dbReference type="Proteomes" id="UP000051515"/>
    </source>
</evidence>
<dbReference type="RefSeq" id="WP_056951123.1">
    <property type="nucleotide sequence ID" value="NZ_AZDY01000029.1"/>
</dbReference>
<proteinExistence type="predicted"/>
<reference evidence="2 3" key="1">
    <citation type="journal article" date="2015" name="Genome Announc.">
        <title>Expanding the biotechnology potential of lactobacilli through comparative genomics of 213 strains and associated genera.</title>
        <authorList>
            <person name="Sun Z."/>
            <person name="Harris H.M."/>
            <person name="McCann A."/>
            <person name="Guo C."/>
            <person name="Argimon S."/>
            <person name="Zhang W."/>
            <person name="Yang X."/>
            <person name="Jeffery I.B."/>
            <person name="Cooney J.C."/>
            <person name="Kagawa T.F."/>
            <person name="Liu W."/>
            <person name="Song Y."/>
            <person name="Salvetti E."/>
            <person name="Wrobel A."/>
            <person name="Rasinkangas P."/>
            <person name="Parkhill J."/>
            <person name="Rea M.C."/>
            <person name="O'Sullivan O."/>
            <person name="Ritari J."/>
            <person name="Douillard F.P."/>
            <person name="Paul Ross R."/>
            <person name="Yang R."/>
            <person name="Briner A.E."/>
            <person name="Felis G.E."/>
            <person name="de Vos W.M."/>
            <person name="Barrangou R."/>
            <person name="Klaenhammer T.R."/>
            <person name="Caufield P.W."/>
            <person name="Cui Y."/>
            <person name="Zhang H."/>
            <person name="O'Toole P.W."/>
        </authorList>
    </citation>
    <scope>NUCLEOTIDE SEQUENCE [LARGE SCALE GENOMIC DNA]</scope>
    <source>
        <strain evidence="2 3">DSM 19674</strain>
    </source>
</reference>
<evidence type="ECO:0008006" key="4">
    <source>
        <dbReference type="Google" id="ProtNLM"/>
    </source>
</evidence>
<feature type="signal peptide" evidence="1">
    <location>
        <begin position="1"/>
        <end position="18"/>
    </location>
</feature>
<gene>
    <name evidence="2" type="ORF">FC78_GL001077</name>
</gene>
<feature type="chain" id="PRO_5039450154" description="Serine aminopeptidase S33 domain-containing protein" evidence="1">
    <location>
        <begin position="19"/>
        <end position="147"/>
    </location>
</feature>
<dbReference type="PATRIC" id="fig|1423788.3.peg.1105"/>
<dbReference type="PROSITE" id="PS51257">
    <property type="entry name" value="PROKAR_LIPOPROTEIN"/>
    <property type="match status" value="1"/>
</dbReference>
<dbReference type="SUPFAM" id="SSF53474">
    <property type="entry name" value="alpha/beta-Hydrolases"/>
    <property type="match status" value="1"/>
</dbReference>
<organism evidence="2 3">
    <name type="scientific">Companilactobacillus bobalius DSM 19674</name>
    <dbReference type="NCBI Taxonomy" id="1423788"/>
    <lineage>
        <taxon>Bacteria</taxon>
        <taxon>Bacillati</taxon>
        <taxon>Bacillota</taxon>
        <taxon>Bacilli</taxon>
        <taxon>Lactobacillales</taxon>
        <taxon>Lactobacillaceae</taxon>
        <taxon>Companilactobacillus</taxon>
        <taxon>Companilactobacillus bobalius</taxon>
    </lineage>
</organism>
<dbReference type="STRING" id="1423788.FC78_GL001077"/>
<dbReference type="Gene3D" id="3.40.50.1820">
    <property type="entry name" value="alpha/beta hydrolase"/>
    <property type="match status" value="1"/>
</dbReference>
<name>A0A0R1KKU4_9LACO</name>
<keyword evidence="3" id="KW-1185">Reference proteome</keyword>
<accession>A0A0R1KKU4</accession>
<dbReference type="OrthoDB" id="9780269at2"/>
<evidence type="ECO:0000313" key="2">
    <source>
        <dbReference type="EMBL" id="KRK84070.1"/>
    </source>
</evidence>
<protein>
    <recommendedName>
        <fullName evidence="4">Serine aminopeptidase S33 domain-containing protein</fullName>
    </recommendedName>
</protein>
<dbReference type="InterPro" id="IPR029058">
    <property type="entry name" value="AB_hydrolase_fold"/>
</dbReference>